<comment type="caution">
    <text evidence="8">The sequence shown here is derived from an EMBL/GenBank/DDBJ whole genome shotgun (WGS) entry which is preliminary data.</text>
</comment>
<dbReference type="Proteomes" id="UP001217178">
    <property type="component" value="Unassembled WGS sequence"/>
</dbReference>
<dbReference type="PROSITE" id="PS00839">
    <property type="entry name" value="SUMT_1"/>
    <property type="match status" value="1"/>
</dbReference>
<organism evidence="8 9">
    <name type="scientific">Xenorhabdus yunnanensis</name>
    <dbReference type="NCBI Taxonomy" id="3025878"/>
    <lineage>
        <taxon>Bacteria</taxon>
        <taxon>Pseudomonadati</taxon>
        <taxon>Pseudomonadota</taxon>
        <taxon>Gammaproteobacteria</taxon>
        <taxon>Enterobacterales</taxon>
        <taxon>Morganellaceae</taxon>
        <taxon>Xenorhabdus</taxon>
    </lineage>
</organism>
<dbReference type="GO" id="GO:0008168">
    <property type="term" value="F:methyltransferase activity"/>
    <property type="evidence" value="ECO:0007669"/>
    <property type="project" value="UniProtKB-KW"/>
</dbReference>
<dbReference type="PANTHER" id="PTHR45790:SF4">
    <property type="entry name" value="COBALT-PRECORRIN-4 C(11)-METHYLTRANSFERASE"/>
    <property type="match status" value="1"/>
</dbReference>
<dbReference type="InterPro" id="IPR050161">
    <property type="entry name" value="Siro_Cobalamin_biosynth"/>
</dbReference>
<evidence type="ECO:0000256" key="5">
    <source>
        <dbReference type="ARBA" id="ARBA00022679"/>
    </source>
</evidence>
<evidence type="ECO:0000256" key="4">
    <source>
        <dbReference type="ARBA" id="ARBA00022603"/>
    </source>
</evidence>
<evidence type="ECO:0000256" key="1">
    <source>
        <dbReference type="ARBA" id="ARBA00004953"/>
    </source>
</evidence>
<dbReference type="Pfam" id="PF00590">
    <property type="entry name" value="TP_methylase"/>
    <property type="match status" value="1"/>
</dbReference>
<protein>
    <submittedName>
        <fullName evidence="8">Cobalt-precorrin-4 methyltransferase</fullName>
        <ecNumber evidence="8">2.1.1.271</ecNumber>
    </submittedName>
</protein>
<keyword evidence="6" id="KW-0949">S-adenosyl-L-methionine</keyword>
<dbReference type="SUPFAM" id="SSF53790">
    <property type="entry name" value="Tetrapyrrole methylase"/>
    <property type="match status" value="1"/>
</dbReference>
<dbReference type="EMBL" id="JAQRFI010000003">
    <property type="protein sequence ID" value="MDC9588162.1"/>
    <property type="molecule type" value="Genomic_DNA"/>
</dbReference>
<keyword evidence="5 8" id="KW-0808">Transferase</keyword>
<dbReference type="NCBIfam" id="NF012017">
    <property type="entry name" value="PRK15473.1"/>
    <property type="match status" value="1"/>
</dbReference>
<reference evidence="8 9" key="1">
    <citation type="submission" date="2023-02" db="EMBL/GenBank/DDBJ databases">
        <title>Entomopathogenic bacteria.</title>
        <authorList>
            <person name="Machado R.A."/>
        </authorList>
    </citation>
    <scope>NUCLEOTIDE SEQUENCE [LARGE SCALE GENOMIC DNA]</scope>
    <source>
        <strain evidence="8 9">XENO-10</strain>
    </source>
</reference>
<sequence>MSEHVNSKQIDFEQVDSEQIDKASFDTAKVWFVGAGPGDKSLITLKGYQLLQQAQVVIYAGSLINRELLTYCRADTECHDSARLTLSEITALMVNGVKAGKLVVRLQTGDLSLFGSIREQAEELANHDIGFVSVPGVSSFLGAAAQLGVEYTVPEVAQSLIITRMEGRTPMPPRETLEAFAAHQTSMAIFLSVQNISQVVARLIQGGYEPQTPVAVVYKATWPDCQIVRGTLETIAEQVRSAGIRKTALILVGAFLGEEYHYSKLYDARFSHEYRSA</sequence>
<keyword evidence="3" id="KW-0169">Cobalamin biosynthesis</keyword>
<dbReference type="InterPro" id="IPR035996">
    <property type="entry name" value="4pyrrol_Methylase_sf"/>
</dbReference>
<dbReference type="PANTHER" id="PTHR45790">
    <property type="entry name" value="SIROHEME SYNTHASE-RELATED"/>
    <property type="match status" value="1"/>
</dbReference>
<dbReference type="CDD" id="cd11641">
    <property type="entry name" value="Precorrin-4_C11-MT"/>
    <property type="match status" value="1"/>
</dbReference>
<feature type="domain" description="Tetrapyrrole methylase" evidence="7">
    <location>
        <begin position="29"/>
        <end position="235"/>
    </location>
</feature>
<dbReference type="GO" id="GO:0032259">
    <property type="term" value="P:methylation"/>
    <property type="evidence" value="ECO:0007669"/>
    <property type="project" value="UniProtKB-KW"/>
</dbReference>
<accession>A0ABT5LAV1</accession>
<dbReference type="InterPro" id="IPR003043">
    <property type="entry name" value="Uropor_MeTrfase_CS"/>
</dbReference>
<dbReference type="InterPro" id="IPR000878">
    <property type="entry name" value="4pyrrol_Mease"/>
</dbReference>
<evidence type="ECO:0000313" key="8">
    <source>
        <dbReference type="EMBL" id="MDC9588162.1"/>
    </source>
</evidence>
<comment type="pathway">
    <text evidence="1">Cofactor biosynthesis; adenosylcobalamin biosynthesis.</text>
</comment>
<keyword evidence="9" id="KW-1185">Reference proteome</keyword>
<dbReference type="InterPro" id="IPR006362">
    <property type="entry name" value="Cbl_synth_CobM/CibF"/>
</dbReference>
<dbReference type="Gene3D" id="3.40.1010.10">
    <property type="entry name" value="Cobalt-precorrin-4 Transmethylase, Domain 1"/>
    <property type="match status" value="1"/>
</dbReference>
<dbReference type="InterPro" id="IPR014776">
    <property type="entry name" value="4pyrrole_Mease_sub2"/>
</dbReference>
<comment type="similarity">
    <text evidence="2">Belongs to the precorrin methyltransferase family.</text>
</comment>
<dbReference type="EC" id="2.1.1.271" evidence="8"/>
<dbReference type="NCBIfam" id="TIGR01465">
    <property type="entry name" value="cobM_cbiF"/>
    <property type="match status" value="1"/>
</dbReference>
<dbReference type="InterPro" id="IPR014777">
    <property type="entry name" value="4pyrrole_Mease_sub1"/>
</dbReference>
<evidence type="ECO:0000256" key="3">
    <source>
        <dbReference type="ARBA" id="ARBA00022573"/>
    </source>
</evidence>
<dbReference type="RefSeq" id="WP_273553536.1">
    <property type="nucleotide sequence ID" value="NZ_JAQRFI010000003.1"/>
</dbReference>
<dbReference type="Gene3D" id="3.30.950.10">
    <property type="entry name" value="Methyltransferase, Cobalt-precorrin-4 Transmethylase, Domain 2"/>
    <property type="match status" value="1"/>
</dbReference>
<name>A0ABT5LAV1_9GAMM</name>
<keyword evidence="4 8" id="KW-0489">Methyltransferase</keyword>
<gene>
    <name evidence="8" type="ORF">PSI23_02240</name>
</gene>
<evidence type="ECO:0000256" key="6">
    <source>
        <dbReference type="ARBA" id="ARBA00022691"/>
    </source>
</evidence>
<evidence type="ECO:0000259" key="7">
    <source>
        <dbReference type="Pfam" id="PF00590"/>
    </source>
</evidence>
<evidence type="ECO:0000256" key="2">
    <source>
        <dbReference type="ARBA" id="ARBA00005879"/>
    </source>
</evidence>
<evidence type="ECO:0000313" key="9">
    <source>
        <dbReference type="Proteomes" id="UP001217178"/>
    </source>
</evidence>
<proteinExistence type="inferred from homology"/>